<organism evidence="3 4">
    <name type="scientific">Pelagicoccus enzymogenes</name>
    <dbReference type="NCBI Taxonomy" id="2773457"/>
    <lineage>
        <taxon>Bacteria</taxon>
        <taxon>Pseudomonadati</taxon>
        <taxon>Verrucomicrobiota</taxon>
        <taxon>Opitutia</taxon>
        <taxon>Puniceicoccales</taxon>
        <taxon>Pelagicoccaceae</taxon>
        <taxon>Pelagicoccus</taxon>
    </lineage>
</organism>
<dbReference type="Gene3D" id="3.10.450.50">
    <property type="match status" value="1"/>
</dbReference>
<evidence type="ECO:0000259" key="2">
    <source>
        <dbReference type="Pfam" id="PF13577"/>
    </source>
</evidence>
<dbReference type="EMBL" id="JACYFG010000051">
    <property type="protein sequence ID" value="MBD5781630.1"/>
    <property type="molecule type" value="Genomic_DNA"/>
</dbReference>
<accession>A0A927FC38</accession>
<feature type="chain" id="PRO_5036794955" evidence="1">
    <location>
        <begin position="22"/>
        <end position="193"/>
    </location>
</feature>
<dbReference type="Proteomes" id="UP000622317">
    <property type="component" value="Unassembled WGS sequence"/>
</dbReference>
<comment type="caution">
    <text evidence="3">The sequence shown here is derived from an EMBL/GenBank/DDBJ whole genome shotgun (WGS) entry which is preliminary data.</text>
</comment>
<dbReference type="InterPro" id="IPR032710">
    <property type="entry name" value="NTF2-like_dom_sf"/>
</dbReference>
<proteinExistence type="predicted"/>
<name>A0A927FC38_9BACT</name>
<dbReference type="RefSeq" id="WP_191618714.1">
    <property type="nucleotide sequence ID" value="NZ_JACYFG010000051.1"/>
</dbReference>
<evidence type="ECO:0000313" key="3">
    <source>
        <dbReference type="EMBL" id="MBD5781630.1"/>
    </source>
</evidence>
<dbReference type="Pfam" id="PF13577">
    <property type="entry name" value="SnoaL_4"/>
    <property type="match status" value="1"/>
</dbReference>
<dbReference type="SUPFAM" id="SSF54427">
    <property type="entry name" value="NTF2-like"/>
    <property type="match status" value="1"/>
</dbReference>
<sequence length="193" mass="22075">MKLSHLLALLLPAVSAVPCPASPLDNPHPSRIDASERLQIRQSIRAADLETKINYLVDRSELLDLIMAYGYSVDLRDWELHRSLFLDNYHDGSSGTFKSASANRRIELLETFFETFEGTQHLSVPIFIRIDGDEAFVITTLNTRHFHSDGTPEKNTLLTGQYEFTCKRTEYGWRISHINLVNRKKLSQPAYQP</sequence>
<evidence type="ECO:0000256" key="1">
    <source>
        <dbReference type="SAM" id="SignalP"/>
    </source>
</evidence>
<reference evidence="3" key="1">
    <citation type="submission" date="2020-09" db="EMBL/GenBank/DDBJ databases">
        <title>Pelagicoccus enzymogenes sp. nov. with an EPS production, isolated from marine sediment.</title>
        <authorList>
            <person name="Feng X."/>
        </authorList>
    </citation>
    <scope>NUCLEOTIDE SEQUENCE</scope>
    <source>
        <strain evidence="3">NFK12</strain>
    </source>
</reference>
<keyword evidence="4" id="KW-1185">Reference proteome</keyword>
<dbReference type="InterPro" id="IPR037401">
    <property type="entry name" value="SnoaL-like"/>
</dbReference>
<evidence type="ECO:0000313" key="4">
    <source>
        <dbReference type="Proteomes" id="UP000622317"/>
    </source>
</evidence>
<keyword evidence="1" id="KW-0732">Signal</keyword>
<dbReference type="AlphaFoldDB" id="A0A927FC38"/>
<feature type="domain" description="SnoaL-like" evidence="2">
    <location>
        <begin position="56"/>
        <end position="178"/>
    </location>
</feature>
<feature type="signal peptide" evidence="1">
    <location>
        <begin position="1"/>
        <end position="21"/>
    </location>
</feature>
<protein>
    <submittedName>
        <fullName evidence="3">Nuclear transport factor 2 family protein</fullName>
    </submittedName>
</protein>
<gene>
    <name evidence="3" type="ORF">IEN85_19165</name>
</gene>